<organism evidence="1 2">
    <name type="scientific">Candidatus Litorirhabdus singularis</name>
    <dbReference type="NCBI Taxonomy" id="2518993"/>
    <lineage>
        <taxon>Bacteria</taxon>
        <taxon>Pseudomonadati</taxon>
        <taxon>Pseudomonadota</taxon>
        <taxon>Gammaproteobacteria</taxon>
        <taxon>Cellvibrionales</taxon>
        <taxon>Halieaceae</taxon>
        <taxon>Candidatus Litorirhabdus</taxon>
    </lineage>
</organism>
<proteinExistence type="predicted"/>
<evidence type="ECO:0000313" key="1">
    <source>
        <dbReference type="EMBL" id="MCX2982250.1"/>
    </source>
</evidence>
<evidence type="ECO:0000313" key="2">
    <source>
        <dbReference type="Proteomes" id="UP001143362"/>
    </source>
</evidence>
<protein>
    <submittedName>
        <fullName evidence="1">DUF3604 domain-containing protein</fullName>
    </submittedName>
</protein>
<dbReference type="Pfam" id="PF12228">
    <property type="entry name" value="DUF3604"/>
    <property type="match status" value="1"/>
</dbReference>
<accession>A0ABT3TKD1</accession>
<keyword evidence="2" id="KW-1185">Reference proteome</keyword>
<dbReference type="Proteomes" id="UP001143362">
    <property type="component" value="Unassembled WGS sequence"/>
</dbReference>
<reference evidence="1" key="1">
    <citation type="submission" date="2019-02" db="EMBL/GenBank/DDBJ databases">
        <authorList>
            <person name="Li S.-H."/>
        </authorList>
    </citation>
    <scope>NUCLEOTIDE SEQUENCE</scope>
    <source>
        <strain evidence="1">IMCC14734</strain>
    </source>
</reference>
<sequence length="657" mass="71839">MHIQPLSALYSMLKKSCGHPCMIFLLWRRCFIVLLLTSLSVSAYGEDCSHYDPLRQAFFGDTHVHTRYSLDASTQGTRTTPDQAYRFARGERIGLQPWTSDGKARRSLQLSRPLDFTMLSDHAELIGEVNICNSPELEGYDAWECLVYRHWSRGAFYLFNAYASYTNDRLPFCGDKTTGICAQALQPPWREIQQAAEDHYDRSSDCSFTTFVGYEWTGMGPSGGNWHRNVMFRNSEVPAVPPSFINEPAPELLWAALERDCNGSGSGCEALTIPHNSNVSLGDMFTREDAGGAPIDAAYASLRQKYEPLVEIMQHKGSSECYFKFGETSDELCGFEQLRSGRLGPAGAPPMRSAGFVRDVLTNGLAIERELGVNPYKYGVIASTDTHLGTPGAAVEDDFLGHGGAGVPAGDRMPPGLPDKLDYSPGGLAVVWAEQNDRDSLFDAMQRRETYGTSGPRIITRFFGGWSYPEDICQSSEFVTRGYADGVPMGGDLPPRSAASPVFAVSAQADAGVAGAEGMPLQRIQIIKGWLDSGGQPREQVYDVVGSANNGASVDTTSCATSGTGHATLCAVWSDPDFDADADAWYYSRVIENPSCRWSQRICVANGVDCGDPRTIGHGLEECCAADHRPVIQERAWSSPIWYRASNGQKLLVNEGS</sequence>
<dbReference type="EMBL" id="SHNN01000003">
    <property type="protein sequence ID" value="MCX2982250.1"/>
    <property type="molecule type" value="Genomic_DNA"/>
</dbReference>
<dbReference type="InterPro" id="IPR022028">
    <property type="entry name" value="DUF3604"/>
</dbReference>
<gene>
    <name evidence="1" type="ORF">EYC98_15415</name>
</gene>
<comment type="caution">
    <text evidence="1">The sequence shown here is derived from an EMBL/GenBank/DDBJ whole genome shotgun (WGS) entry which is preliminary data.</text>
</comment>
<name>A0ABT3TKD1_9GAMM</name>